<dbReference type="EMBL" id="CP066831">
    <property type="protein sequence ID" value="QQM45245.1"/>
    <property type="molecule type" value="Genomic_DNA"/>
</dbReference>
<dbReference type="Pfam" id="PF13560">
    <property type="entry name" value="HTH_31"/>
    <property type="match status" value="1"/>
</dbReference>
<evidence type="ECO:0000313" key="4">
    <source>
        <dbReference type="Proteomes" id="UP000595636"/>
    </source>
</evidence>
<dbReference type="GO" id="GO:0003677">
    <property type="term" value="F:DNA binding"/>
    <property type="evidence" value="ECO:0007669"/>
    <property type="project" value="UniProtKB-KW"/>
</dbReference>
<proteinExistence type="predicted"/>
<dbReference type="SMART" id="SM00530">
    <property type="entry name" value="HTH_XRE"/>
    <property type="match status" value="1"/>
</dbReference>
<reference evidence="3 4" key="1">
    <citation type="submission" date="2020-12" db="EMBL/GenBank/DDBJ databases">
        <title>A novel species.</title>
        <authorList>
            <person name="Li K."/>
        </authorList>
    </citation>
    <scope>NUCLEOTIDE SEQUENCE [LARGE SCALE GENOMIC DNA]</scope>
    <source>
        <strain evidence="3 4">ZYC-3</strain>
    </source>
</reference>
<keyword evidence="1" id="KW-0238">DNA-binding</keyword>
<keyword evidence="4" id="KW-1185">Reference proteome</keyword>
<dbReference type="InterPro" id="IPR050807">
    <property type="entry name" value="TransReg_Diox_bact_type"/>
</dbReference>
<feature type="domain" description="HTH cro/C1-type" evidence="2">
    <location>
        <begin position="23"/>
        <end position="77"/>
    </location>
</feature>
<dbReference type="Proteomes" id="UP000595636">
    <property type="component" value="Chromosome"/>
</dbReference>
<organism evidence="3 4">
    <name type="scientific">Streptomyces liliifuscus</name>
    <dbReference type="NCBI Taxonomy" id="2797636"/>
    <lineage>
        <taxon>Bacteria</taxon>
        <taxon>Bacillati</taxon>
        <taxon>Actinomycetota</taxon>
        <taxon>Actinomycetes</taxon>
        <taxon>Kitasatosporales</taxon>
        <taxon>Streptomycetaceae</taxon>
        <taxon>Streptomyces</taxon>
    </lineage>
</organism>
<dbReference type="RefSeq" id="WP_200400054.1">
    <property type="nucleotide sequence ID" value="NZ_CP066831.1"/>
</dbReference>
<sequence length="87" mass="10270">MSRRRTPRPDWVIDRRRLLGHRIADLRRQAELSQEQLANLAGMERRSIQRYENAQRDPQFSDLLLIAHALRVHVSDLLHSEQPHDGV</sequence>
<dbReference type="InterPro" id="IPR010982">
    <property type="entry name" value="Lambda_DNA-bd_dom_sf"/>
</dbReference>
<name>A0A7T7L2H9_9ACTN</name>
<dbReference type="AlphaFoldDB" id="A0A7T7L2H9"/>
<gene>
    <name evidence="3" type="ORF">JEQ17_41445</name>
</gene>
<dbReference type="SUPFAM" id="SSF47413">
    <property type="entry name" value="lambda repressor-like DNA-binding domains"/>
    <property type="match status" value="1"/>
</dbReference>
<dbReference type="GO" id="GO:0003700">
    <property type="term" value="F:DNA-binding transcription factor activity"/>
    <property type="evidence" value="ECO:0007669"/>
    <property type="project" value="TreeGrafter"/>
</dbReference>
<dbReference type="PANTHER" id="PTHR46797:SF1">
    <property type="entry name" value="METHYLPHOSPHONATE SYNTHASE"/>
    <property type="match status" value="1"/>
</dbReference>
<dbReference type="GO" id="GO:0005829">
    <property type="term" value="C:cytosol"/>
    <property type="evidence" value="ECO:0007669"/>
    <property type="project" value="TreeGrafter"/>
</dbReference>
<evidence type="ECO:0000259" key="2">
    <source>
        <dbReference type="PROSITE" id="PS50943"/>
    </source>
</evidence>
<dbReference type="InterPro" id="IPR001387">
    <property type="entry name" value="Cro/C1-type_HTH"/>
</dbReference>
<protein>
    <submittedName>
        <fullName evidence="3">Helix-turn-helix transcriptional regulator</fullName>
    </submittedName>
</protein>
<dbReference type="KEGG" id="slf:JEQ17_41445"/>
<accession>A0A7T7L2H9</accession>
<evidence type="ECO:0000313" key="3">
    <source>
        <dbReference type="EMBL" id="QQM45245.1"/>
    </source>
</evidence>
<evidence type="ECO:0000256" key="1">
    <source>
        <dbReference type="ARBA" id="ARBA00023125"/>
    </source>
</evidence>
<dbReference type="PANTHER" id="PTHR46797">
    <property type="entry name" value="HTH-TYPE TRANSCRIPTIONAL REGULATOR"/>
    <property type="match status" value="1"/>
</dbReference>
<dbReference type="Gene3D" id="1.10.260.40">
    <property type="entry name" value="lambda repressor-like DNA-binding domains"/>
    <property type="match status" value="1"/>
</dbReference>
<dbReference type="PROSITE" id="PS50943">
    <property type="entry name" value="HTH_CROC1"/>
    <property type="match status" value="1"/>
</dbReference>
<dbReference type="CDD" id="cd00093">
    <property type="entry name" value="HTH_XRE"/>
    <property type="match status" value="1"/>
</dbReference>